<dbReference type="NCBIfam" id="TIGR00830">
    <property type="entry name" value="PTBA"/>
    <property type="match status" value="1"/>
</dbReference>
<evidence type="ECO:0000256" key="1">
    <source>
        <dbReference type="ARBA" id="ARBA00004496"/>
    </source>
</evidence>
<keyword evidence="9" id="KW-1185">Reference proteome</keyword>
<name>A0ABV3EZG3_9ACTN</name>
<evidence type="ECO:0000256" key="4">
    <source>
        <dbReference type="ARBA" id="ARBA00022679"/>
    </source>
</evidence>
<keyword evidence="5" id="KW-0598">Phosphotransferase system</keyword>
<dbReference type="InterPro" id="IPR011055">
    <property type="entry name" value="Dup_hybrid_motif"/>
</dbReference>
<evidence type="ECO:0000256" key="2">
    <source>
        <dbReference type="ARBA" id="ARBA00022448"/>
    </source>
</evidence>
<evidence type="ECO:0000256" key="6">
    <source>
        <dbReference type="ARBA" id="ARBA00022777"/>
    </source>
</evidence>
<evidence type="ECO:0000313" key="8">
    <source>
        <dbReference type="EMBL" id="MEU9581612.1"/>
    </source>
</evidence>
<dbReference type="InterPro" id="IPR001127">
    <property type="entry name" value="PTS_EIIA_1_perm"/>
</dbReference>
<keyword evidence="6" id="KW-0418">Kinase</keyword>
<evidence type="ECO:0000256" key="3">
    <source>
        <dbReference type="ARBA" id="ARBA00022597"/>
    </source>
</evidence>
<accession>A0ABV3EZG3</accession>
<keyword evidence="4" id="KW-0808">Transferase</keyword>
<dbReference type="Pfam" id="PF00358">
    <property type="entry name" value="PTS_EIIA_1"/>
    <property type="match status" value="1"/>
</dbReference>
<dbReference type="PANTHER" id="PTHR45008:SF1">
    <property type="entry name" value="PTS SYSTEM GLUCOSE-SPECIFIC EIIA COMPONENT"/>
    <property type="match status" value="1"/>
</dbReference>
<sequence>MLTVTSPLAGRVIALDTVPDPVFAESMVGPGTAVEPTGGAVAAVAPIDGVLVSLHPHAFVVVSDDGRGVLVHLGIDTVQLNGEGFEPLLRRGDAVRRGDVVVRWDPGAVESAGRSPVCPVIALEAMADSLTGLTAGGHVVAGDQLFVWE</sequence>
<comment type="caution">
    <text evidence="8">The sequence shown here is derived from an EMBL/GenBank/DDBJ whole genome shotgun (WGS) entry which is preliminary data.</text>
</comment>
<dbReference type="PROSITE" id="PS51093">
    <property type="entry name" value="PTS_EIIA_TYPE_1"/>
    <property type="match status" value="1"/>
</dbReference>
<evidence type="ECO:0000256" key="5">
    <source>
        <dbReference type="ARBA" id="ARBA00022683"/>
    </source>
</evidence>
<evidence type="ECO:0000313" key="9">
    <source>
        <dbReference type="Proteomes" id="UP001551584"/>
    </source>
</evidence>
<dbReference type="SUPFAM" id="SSF51261">
    <property type="entry name" value="Duplicated hybrid motif"/>
    <property type="match status" value="1"/>
</dbReference>
<comment type="subcellular location">
    <subcellularLocation>
        <location evidence="1">Cytoplasm</location>
    </subcellularLocation>
</comment>
<dbReference type="PANTHER" id="PTHR45008">
    <property type="entry name" value="PTS SYSTEM GLUCOSE-SPECIFIC EIIA COMPONENT"/>
    <property type="match status" value="1"/>
</dbReference>
<dbReference type="PROSITE" id="PS00371">
    <property type="entry name" value="PTS_EIIA_TYPE_1_HIS"/>
    <property type="match status" value="1"/>
</dbReference>
<proteinExistence type="predicted"/>
<dbReference type="Proteomes" id="UP001551584">
    <property type="component" value="Unassembled WGS sequence"/>
</dbReference>
<protein>
    <submittedName>
        <fullName evidence="8">PTS glucose transporter subunit IIA</fullName>
    </submittedName>
</protein>
<feature type="domain" description="PTS EIIA type-1" evidence="7">
    <location>
        <begin position="20"/>
        <end position="124"/>
    </location>
</feature>
<evidence type="ECO:0000259" key="7">
    <source>
        <dbReference type="PROSITE" id="PS51093"/>
    </source>
</evidence>
<keyword evidence="3 8" id="KW-0762">Sugar transport</keyword>
<dbReference type="Gene3D" id="2.70.70.10">
    <property type="entry name" value="Glucose Permease (Domain IIA)"/>
    <property type="match status" value="1"/>
</dbReference>
<dbReference type="EMBL" id="JBEZNA010000135">
    <property type="protein sequence ID" value="MEU9581612.1"/>
    <property type="molecule type" value="Genomic_DNA"/>
</dbReference>
<reference evidence="8 9" key="1">
    <citation type="submission" date="2024-06" db="EMBL/GenBank/DDBJ databases">
        <title>The Natural Products Discovery Center: Release of the First 8490 Sequenced Strains for Exploring Actinobacteria Biosynthetic Diversity.</title>
        <authorList>
            <person name="Kalkreuter E."/>
            <person name="Kautsar S.A."/>
            <person name="Yang D."/>
            <person name="Bader C.D."/>
            <person name="Teijaro C.N."/>
            <person name="Fluegel L."/>
            <person name="Davis C.M."/>
            <person name="Simpson J.R."/>
            <person name="Lauterbach L."/>
            <person name="Steele A.D."/>
            <person name="Gui C."/>
            <person name="Meng S."/>
            <person name="Li G."/>
            <person name="Viehrig K."/>
            <person name="Ye F."/>
            <person name="Su P."/>
            <person name="Kiefer A.F."/>
            <person name="Nichols A."/>
            <person name="Cepeda A.J."/>
            <person name="Yan W."/>
            <person name="Fan B."/>
            <person name="Jiang Y."/>
            <person name="Adhikari A."/>
            <person name="Zheng C.-J."/>
            <person name="Schuster L."/>
            <person name="Cowan T.M."/>
            <person name="Smanski M.J."/>
            <person name="Chevrette M.G."/>
            <person name="De Carvalho L.P.S."/>
            <person name="Shen B."/>
        </authorList>
    </citation>
    <scope>NUCLEOTIDE SEQUENCE [LARGE SCALE GENOMIC DNA]</scope>
    <source>
        <strain evidence="8 9">NPDC048117</strain>
    </source>
</reference>
<dbReference type="InterPro" id="IPR050890">
    <property type="entry name" value="PTS_EIIA_component"/>
</dbReference>
<gene>
    <name evidence="8" type="ORF">AB0D95_30850</name>
</gene>
<keyword evidence="2" id="KW-0813">Transport</keyword>
<dbReference type="RefSeq" id="WP_359278419.1">
    <property type="nucleotide sequence ID" value="NZ_JBEZNA010000135.1"/>
</dbReference>
<organism evidence="8 9">
    <name type="scientific">Streptomyces chilikensis</name>
    <dbReference type="NCBI Taxonomy" id="1194079"/>
    <lineage>
        <taxon>Bacteria</taxon>
        <taxon>Bacillati</taxon>
        <taxon>Actinomycetota</taxon>
        <taxon>Actinomycetes</taxon>
        <taxon>Kitasatosporales</taxon>
        <taxon>Streptomycetaceae</taxon>
        <taxon>Streptomyces</taxon>
    </lineage>
</organism>